<feature type="region of interest" description="Disordered" evidence="2">
    <location>
        <begin position="101"/>
        <end position="140"/>
    </location>
</feature>
<feature type="compositionally biased region" description="Low complexity" evidence="2">
    <location>
        <begin position="117"/>
        <end position="132"/>
    </location>
</feature>
<protein>
    <recommendedName>
        <fullName evidence="3">EHMT1/2 cysteine-rich region domain-containing protein</fullName>
    </recommendedName>
</protein>
<keyword evidence="1" id="KW-0040">ANK repeat</keyword>
<dbReference type="InterPro" id="IPR047762">
    <property type="entry name" value="EHMT_CRR"/>
</dbReference>
<feature type="repeat" description="ANK" evidence="1">
    <location>
        <begin position="677"/>
        <end position="709"/>
    </location>
</feature>
<dbReference type="GO" id="GO:0000122">
    <property type="term" value="P:negative regulation of transcription by RNA polymerase II"/>
    <property type="evidence" value="ECO:0007669"/>
    <property type="project" value="TreeGrafter"/>
</dbReference>
<dbReference type="PROSITE" id="PS50088">
    <property type="entry name" value="ANK_REPEAT"/>
    <property type="match status" value="6"/>
</dbReference>
<dbReference type="Pfam" id="PF12796">
    <property type="entry name" value="Ank_2"/>
    <property type="match status" value="2"/>
</dbReference>
<dbReference type="Pfam" id="PF21533">
    <property type="entry name" value="EHMT1-2_CRR"/>
    <property type="match status" value="1"/>
</dbReference>
<accession>A0AAV2HT58</accession>
<feature type="non-terminal residue" evidence="4">
    <location>
        <position position="1"/>
    </location>
</feature>
<dbReference type="Gene3D" id="1.25.40.20">
    <property type="entry name" value="Ankyrin repeat-containing domain"/>
    <property type="match status" value="2"/>
</dbReference>
<evidence type="ECO:0000256" key="2">
    <source>
        <dbReference type="SAM" id="MobiDB-lite"/>
    </source>
</evidence>
<dbReference type="PRINTS" id="PR01415">
    <property type="entry name" value="ANKYRIN"/>
</dbReference>
<dbReference type="InterPro" id="IPR043550">
    <property type="entry name" value="EHMT1/EHMT2"/>
</dbReference>
<feature type="non-terminal residue" evidence="4">
    <location>
        <position position="821"/>
    </location>
</feature>
<dbReference type="SMART" id="SM00248">
    <property type="entry name" value="ANK"/>
    <property type="match status" value="6"/>
</dbReference>
<name>A0AAV2HT58_LYMST</name>
<feature type="domain" description="EHMT1/2 cysteine-rich region" evidence="3">
    <location>
        <begin position="286"/>
        <end position="379"/>
    </location>
</feature>
<sequence>HAFVQAGAASSGKVLHPPPGSVLGTFPLISTLPVGAKAISLGNLPPGMTALPITSLPQGTTQTMTFFAPVPSVGTSVSTIPVSFPGASLIVTTQKQQNSTSLAKTIKSTPGSSPLVSPTSSPAKTSKSSEASPGHGNSDSLRALLVGKPYTFTRVTTTAASQLSQAPVLFQMVTSSGTSLVPITAQPLTLTSSTGATKMLKPKSAAPGVKSSYSVIKSHPSNVPNGVSCLTPPKTPDTDGASEVAVAASLSRPVAGQVEDSEVIPLCCCKINGASFNKLFAGVTYCQALDTVDNKVLGCCNKVTNSQLVRPGVKIPFMAVCEIHRKRLKLHQCCPGCGHFCSQGKFQQCRKEGKSSVHNFHKQCMFYRGGKHYCPHCGEETSQCEVELKLNEQKPEEGKAVLQRTTKREMDRKTARISSKNFVKSRSTNEQPPEMKIALSNNKTINFGALALGPDHQSLTKLCRCTGEDRPKKYRTLPKDLYTPAMEGDLEKVFYLLLDGVDPNKRYEENDGQTAMHAAAISGSLGTVFILEQFGAEIHAQDKTLRTPMMCAAENGNLSVVQFLIKSGAKVEDRGEDGMTSLHYAAKAGYIDIIQHLLETGQLDINIQDDGGWTPIIWATESQLADVVRYLIKQGGDPNKKDNEENTGLHWAAFSGSLEIAEMFIDLGSEIDAINEHGDRPLHIAARQDHYDIVVLLLARGADVDTRNNKDETPVDCCVNKTGQVWMALKVNQQLRSFAARKLIQPERLVERDITMGREKNPIACVNSEDNELCPTDYLYVIENVETSPLNINYVITSLQSCRCKDDCSSMYCVCGRSSIK</sequence>
<dbReference type="InterPro" id="IPR036770">
    <property type="entry name" value="Ankyrin_rpt-contain_sf"/>
</dbReference>
<gene>
    <name evidence="4" type="ORF">GSLYS_00010658001</name>
</gene>
<evidence type="ECO:0000313" key="4">
    <source>
        <dbReference type="EMBL" id="CAL1536745.1"/>
    </source>
</evidence>
<dbReference type="InterPro" id="IPR002110">
    <property type="entry name" value="Ankyrin_rpt"/>
</dbReference>
<dbReference type="GO" id="GO:0008270">
    <property type="term" value="F:zinc ion binding"/>
    <property type="evidence" value="ECO:0007669"/>
    <property type="project" value="InterPro"/>
</dbReference>
<evidence type="ECO:0000259" key="3">
    <source>
        <dbReference type="Pfam" id="PF21533"/>
    </source>
</evidence>
<organism evidence="4 5">
    <name type="scientific">Lymnaea stagnalis</name>
    <name type="common">Great pond snail</name>
    <name type="synonym">Helix stagnalis</name>
    <dbReference type="NCBI Taxonomy" id="6523"/>
    <lineage>
        <taxon>Eukaryota</taxon>
        <taxon>Metazoa</taxon>
        <taxon>Spiralia</taxon>
        <taxon>Lophotrochozoa</taxon>
        <taxon>Mollusca</taxon>
        <taxon>Gastropoda</taxon>
        <taxon>Heterobranchia</taxon>
        <taxon>Euthyneura</taxon>
        <taxon>Panpulmonata</taxon>
        <taxon>Hygrophila</taxon>
        <taxon>Lymnaeoidea</taxon>
        <taxon>Lymnaeidae</taxon>
        <taxon>Lymnaea</taxon>
    </lineage>
</organism>
<dbReference type="AlphaFoldDB" id="A0AAV2HT58"/>
<dbReference type="InterPro" id="IPR046341">
    <property type="entry name" value="SET_dom_sf"/>
</dbReference>
<reference evidence="4 5" key="1">
    <citation type="submission" date="2024-04" db="EMBL/GenBank/DDBJ databases">
        <authorList>
            <consortium name="Genoscope - CEA"/>
            <person name="William W."/>
        </authorList>
    </citation>
    <scope>NUCLEOTIDE SEQUENCE [LARGE SCALE GENOMIC DNA]</scope>
</reference>
<feature type="repeat" description="ANK" evidence="1">
    <location>
        <begin position="511"/>
        <end position="543"/>
    </location>
</feature>
<evidence type="ECO:0000313" key="5">
    <source>
        <dbReference type="Proteomes" id="UP001497497"/>
    </source>
</evidence>
<dbReference type="GO" id="GO:0000785">
    <property type="term" value="C:chromatin"/>
    <property type="evidence" value="ECO:0007669"/>
    <property type="project" value="TreeGrafter"/>
</dbReference>
<feature type="repeat" description="ANK" evidence="1">
    <location>
        <begin position="611"/>
        <end position="643"/>
    </location>
</feature>
<dbReference type="Pfam" id="PF13637">
    <property type="entry name" value="Ank_4"/>
    <property type="match status" value="1"/>
</dbReference>
<evidence type="ECO:0000256" key="1">
    <source>
        <dbReference type="PROSITE-ProRule" id="PRU00023"/>
    </source>
</evidence>
<dbReference type="SUPFAM" id="SSF82199">
    <property type="entry name" value="SET domain"/>
    <property type="match status" value="1"/>
</dbReference>
<dbReference type="CDD" id="cd20905">
    <property type="entry name" value="EHMT_ZBD"/>
    <property type="match status" value="1"/>
</dbReference>
<dbReference type="Gene3D" id="2.170.270.10">
    <property type="entry name" value="SET domain"/>
    <property type="match status" value="1"/>
</dbReference>
<proteinExistence type="predicted"/>
<dbReference type="GO" id="GO:0046974">
    <property type="term" value="F:histone H3K9 methyltransferase activity"/>
    <property type="evidence" value="ECO:0007669"/>
    <property type="project" value="TreeGrafter"/>
</dbReference>
<feature type="repeat" description="ANK" evidence="1">
    <location>
        <begin position="544"/>
        <end position="576"/>
    </location>
</feature>
<dbReference type="GO" id="GO:0002039">
    <property type="term" value="F:p53 binding"/>
    <property type="evidence" value="ECO:0007669"/>
    <property type="project" value="InterPro"/>
</dbReference>
<feature type="compositionally biased region" description="Polar residues" evidence="2">
    <location>
        <begin position="101"/>
        <end position="116"/>
    </location>
</feature>
<comment type="caution">
    <text evidence="4">The sequence shown here is derived from an EMBL/GenBank/DDBJ whole genome shotgun (WGS) entry which is preliminary data.</text>
</comment>
<dbReference type="EMBL" id="CAXITT010000237">
    <property type="protein sequence ID" value="CAL1536745.1"/>
    <property type="molecule type" value="Genomic_DNA"/>
</dbReference>
<dbReference type="GO" id="GO:0005634">
    <property type="term" value="C:nucleus"/>
    <property type="evidence" value="ECO:0007669"/>
    <property type="project" value="TreeGrafter"/>
</dbReference>
<dbReference type="PROSITE" id="PS50297">
    <property type="entry name" value="ANK_REP_REGION"/>
    <property type="match status" value="6"/>
</dbReference>
<feature type="repeat" description="ANK" evidence="1">
    <location>
        <begin position="644"/>
        <end position="676"/>
    </location>
</feature>
<dbReference type="PANTHER" id="PTHR46307:SF4">
    <property type="entry name" value="G9A, ISOFORM B"/>
    <property type="match status" value="1"/>
</dbReference>
<dbReference type="Proteomes" id="UP001497497">
    <property type="component" value="Unassembled WGS sequence"/>
</dbReference>
<dbReference type="PANTHER" id="PTHR46307">
    <property type="entry name" value="G9A, ISOFORM B"/>
    <property type="match status" value="1"/>
</dbReference>
<keyword evidence="5" id="KW-1185">Reference proteome</keyword>
<dbReference type="SUPFAM" id="SSF48403">
    <property type="entry name" value="Ankyrin repeat"/>
    <property type="match status" value="1"/>
</dbReference>
<feature type="repeat" description="ANK" evidence="1">
    <location>
        <begin position="577"/>
        <end position="601"/>
    </location>
</feature>